<dbReference type="CDD" id="cd01205">
    <property type="entry name" value="EVH1_WASP-like"/>
    <property type="match status" value="1"/>
</dbReference>
<evidence type="ECO:0000256" key="3">
    <source>
        <dbReference type="ARBA" id="ARBA00022553"/>
    </source>
</evidence>
<dbReference type="Gene3D" id="3.90.810.10">
    <property type="entry name" value="CRIB domain"/>
    <property type="match status" value="1"/>
</dbReference>
<dbReference type="SUPFAM" id="SSF50729">
    <property type="entry name" value="PH domain-like"/>
    <property type="match status" value="1"/>
</dbReference>
<dbReference type="InterPro" id="IPR036936">
    <property type="entry name" value="CRIB_dom_sf"/>
</dbReference>
<dbReference type="STRING" id="64144.ENSATEP00000004285"/>
<evidence type="ECO:0000259" key="6">
    <source>
        <dbReference type="PROSITE" id="PS50229"/>
    </source>
</evidence>
<dbReference type="Gene3D" id="2.30.29.30">
    <property type="entry name" value="Pleckstrin-homology domain (PH domain)/Phosphotyrosine-binding domain (PTB)"/>
    <property type="match status" value="1"/>
</dbReference>
<evidence type="ECO:0000256" key="2">
    <source>
        <dbReference type="ARBA" id="ARBA00022490"/>
    </source>
</evidence>
<name>A0A3Q1HA63_ANATE</name>
<dbReference type="Proteomes" id="UP000265040">
    <property type="component" value="Chromosome 5"/>
</dbReference>
<evidence type="ECO:0000256" key="1">
    <source>
        <dbReference type="ARBA" id="ARBA00004245"/>
    </source>
</evidence>
<evidence type="ECO:0000256" key="5">
    <source>
        <dbReference type="SAM" id="MobiDB-lite"/>
    </source>
</evidence>
<evidence type="ECO:0000313" key="8">
    <source>
        <dbReference type="Proteomes" id="UP000265040"/>
    </source>
</evidence>
<dbReference type="PROSITE" id="PS50229">
    <property type="entry name" value="WH1"/>
    <property type="match status" value="1"/>
</dbReference>
<dbReference type="InParanoid" id="A0A3Q1HA63"/>
<protein>
    <recommendedName>
        <fullName evidence="6">WH1 domain-containing protein</fullName>
    </recommendedName>
</protein>
<feature type="domain" description="WH1" evidence="6">
    <location>
        <begin position="27"/>
        <end position="139"/>
    </location>
</feature>
<dbReference type="GeneTree" id="ENSGT00730000110895"/>
<evidence type="ECO:0000256" key="4">
    <source>
        <dbReference type="ARBA" id="ARBA00023212"/>
    </source>
</evidence>
<dbReference type="GeneID" id="113153297"/>
<dbReference type="AlphaFoldDB" id="A0A3Q1HA63"/>
<organism evidence="7 8">
    <name type="scientific">Anabas testudineus</name>
    <name type="common">Climbing perch</name>
    <name type="synonym">Anthias testudineus</name>
    <dbReference type="NCBI Taxonomy" id="64144"/>
    <lineage>
        <taxon>Eukaryota</taxon>
        <taxon>Metazoa</taxon>
        <taxon>Chordata</taxon>
        <taxon>Craniata</taxon>
        <taxon>Vertebrata</taxon>
        <taxon>Euteleostomi</taxon>
        <taxon>Actinopterygii</taxon>
        <taxon>Neopterygii</taxon>
        <taxon>Teleostei</taxon>
        <taxon>Neoteleostei</taxon>
        <taxon>Acanthomorphata</taxon>
        <taxon>Anabantaria</taxon>
        <taxon>Anabantiformes</taxon>
        <taxon>Anabantoidei</taxon>
        <taxon>Anabantidae</taxon>
        <taxon>Anabas</taxon>
    </lineage>
</organism>
<sequence length="350" mass="38527">MASSLVPRAQVMSDLLTIREKTVLFTLLEPQCKLIKTTVAQVLEAKDTDGGGLGWSCVGCGVVSLIEDESIHSHFLRLYCVKSAKLLWEQELYIPFQYTATRTFFHTFPADGYQVGFNFANETEAEEFHLEVKAIQRKQEKMNDMIETTTSDQQDEGVEPVDHHESVEQHLTMDASFTTVTPASNTFKDLDPAMKRLLMQAKLTEEDLKDKDIAEAVDCIINKFGGLKAVQRELNNRGSVSKTLPRAAGASVSLVLKKGPLPPVPAIKSSTASQQTPEGTEGVQQSSAPPAPVPVNPERLRKSASFKHVGSSASAERSDLILTALKEVFRQRQLHQEDMSADGSPKELGQ</sequence>
<reference evidence="7" key="3">
    <citation type="submission" date="2025-09" db="UniProtKB">
        <authorList>
            <consortium name="Ensembl"/>
        </authorList>
    </citation>
    <scope>IDENTIFICATION</scope>
</reference>
<dbReference type="InterPro" id="IPR000697">
    <property type="entry name" value="WH1/EVH1_dom"/>
</dbReference>
<accession>A0A3Q1HA63</accession>
<dbReference type="SUPFAM" id="SSF47912">
    <property type="entry name" value="Wiscott-Aldrich syndrome protein, WASP, C-terminal domain"/>
    <property type="match status" value="1"/>
</dbReference>
<dbReference type="RefSeq" id="XP_026202644.1">
    <property type="nucleotide sequence ID" value="XM_026346859.1"/>
</dbReference>
<dbReference type="OrthoDB" id="8963340at2759"/>
<evidence type="ECO:0000313" key="7">
    <source>
        <dbReference type="Ensembl" id="ENSATEP00000004285.1"/>
    </source>
</evidence>
<feature type="compositionally biased region" description="Polar residues" evidence="5">
    <location>
        <begin position="268"/>
        <end position="278"/>
    </location>
</feature>
<dbReference type="OMA" id="DCIINKF"/>
<comment type="subcellular location">
    <subcellularLocation>
        <location evidence="1">Cytoplasm</location>
        <location evidence="1">Cytoskeleton</location>
    </subcellularLocation>
</comment>
<reference evidence="7" key="2">
    <citation type="submission" date="2025-08" db="UniProtKB">
        <authorList>
            <consortium name="Ensembl"/>
        </authorList>
    </citation>
    <scope>IDENTIFICATION</scope>
</reference>
<reference evidence="7" key="1">
    <citation type="submission" date="2021-04" db="EMBL/GenBank/DDBJ databases">
        <authorList>
            <consortium name="Wellcome Sanger Institute Data Sharing"/>
        </authorList>
    </citation>
    <scope>NUCLEOTIDE SEQUENCE [LARGE SCALE GENOMIC DNA]</scope>
</reference>
<dbReference type="Pfam" id="PF00568">
    <property type="entry name" value="WH1"/>
    <property type="match status" value="1"/>
</dbReference>
<feature type="region of interest" description="Disordered" evidence="5">
    <location>
        <begin position="263"/>
        <end position="315"/>
    </location>
</feature>
<proteinExistence type="predicted"/>
<dbReference type="InterPro" id="IPR033927">
    <property type="entry name" value="WASPfam_EVH1"/>
</dbReference>
<dbReference type="GO" id="GO:0005856">
    <property type="term" value="C:cytoskeleton"/>
    <property type="evidence" value="ECO:0007669"/>
    <property type="project" value="UniProtKB-SubCell"/>
</dbReference>
<keyword evidence="3" id="KW-0597">Phosphoprotein</keyword>
<dbReference type="FunFam" id="2.30.29.30:FF:000130">
    <property type="entry name" value="neural Wiskott-Aldrich syndrome protein"/>
    <property type="match status" value="1"/>
</dbReference>
<dbReference type="Ensembl" id="ENSATET00000004321.3">
    <property type="protein sequence ID" value="ENSATEP00000004285.1"/>
    <property type="gene ID" value="ENSATEG00000003007.3"/>
</dbReference>
<keyword evidence="2" id="KW-0963">Cytoplasm</keyword>
<dbReference type="SMART" id="SM00461">
    <property type="entry name" value="WH1"/>
    <property type="match status" value="1"/>
</dbReference>
<keyword evidence="4" id="KW-0206">Cytoskeleton</keyword>
<dbReference type="InterPro" id="IPR011026">
    <property type="entry name" value="WAS_C"/>
</dbReference>
<dbReference type="GO" id="GO:0007015">
    <property type="term" value="P:actin filament organization"/>
    <property type="evidence" value="ECO:0007669"/>
    <property type="project" value="InterPro"/>
</dbReference>
<dbReference type="InterPro" id="IPR011993">
    <property type="entry name" value="PH-like_dom_sf"/>
</dbReference>
<keyword evidence="8" id="KW-1185">Reference proteome</keyword>